<evidence type="ECO:0000256" key="4">
    <source>
        <dbReference type="ARBA" id="ARBA00023163"/>
    </source>
</evidence>
<dbReference type="SMART" id="SM00421">
    <property type="entry name" value="HTH_LUXR"/>
    <property type="match status" value="1"/>
</dbReference>
<evidence type="ECO:0000313" key="7">
    <source>
        <dbReference type="EMBL" id="RGV17995.1"/>
    </source>
</evidence>
<dbReference type="Pfam" id="PF04542">
    <property type="entry name" value="Sigma70_r2"/>
    <property type="match status" value="1"/>
</dbReference>
<evidence type="ECO:0000313" key="9">
    <source>
        <dbReference type="Proteomes" id="UP000283426"/>
    </source>
</evidence>
<evidence type="ECO:0000259" key="5">
    <source>
        <dbReference type="SMART" id="SM00421"/>
    </source>
</evidence>
<dbReference type="InterPro" id="IPR013325">
    <property type="entry name" value="RNA_pol_sigma_r2"/>
</dbReference>
<sequence>MGVTDLQVLQAFKKGQLELFYRRIYPGLLLYAVKNAGDRHDFLAEDCVQNAIFNAWKRRDSFDSIYTLKSFLYTSVKNEIISLYRKGKAQERYSSQLENEAFFANTVIDQETQLLLFNAIHSLPDRERQIFELSFIEGLKNIEIAEQLGVSDSTVKKAKAKALEILREKLDPRLFLFFFLG</sequence>
<dbReference type="GO" id="GO:0006352">
    <property type="term" value="P:DNA-templated transcription initiation"/>
    <property type="evidence" value="ECO:0007669"/>
    <property type="project" value="InterPro"/>
</dbReference>
<dbReference type="EMBL" id="QSCO01000004">
    <property type="protein sequence ID" value="RGY09077.1"/>
    <property type="molecule type" value="Genomic_DNA"/>
</dbReference>
<organism evidence="8 11">
    <name type="scientific">Odoribacter splanchnicus</name>
    <dbReference type="NCBI Taxonomy" id="28118"/>
    <lineage>
        <taxon>Bacteria</taxon>
        <taxon>Pseudomonadati</taxon>
        <taxon>Bacteroidota</taxon>
        <taxon>Bacteroidia</taxon>
        <taxon>Bacteroidales</taxon>
        <taxon>Odoribacteraceae</taxon>
        <taxon>Odoribacter</taxon>
    </lineage>
</organism>
<keyword evidence="4" id="KW-0804">Transcription</keyword>
<dbReference type="Gene3D" id="1.10.1740.10">
    <property type="match status" value="1"/>
</dbReference>
<comment type="similarity">
    <text evidence="1">Belongs to the sigma-70 factor family. ECF subfamily.</text>
</comment>
<reference evidence="9 10" key="1">
    <citation type="submission" date="2018-08" db="EMBL/GenBank/DDBJ databases">
        <title>A genome reference for cultivated species of the human gut microbiota.</title>
        <authorList>
            <person name="Zou Y."/>
            <person name="Xue W."/>
            <person name="Luo G."/>
        </authorList>
    </citation>
    <scope>NUCLEOTIDE SEQUENCE [LARGE SCALE GENOMIC DNA]</scope>
    <source>
        <strain evidence="7 9">AF14-6AC</strain>
        <strain evidence="6 10">AF16-14</strain>
        <strain evidence="8 11">OF03-11</strain>
    </source>
</reference>
<dbReference type="InterPro" id="IPR014284">
    <property type="entry name" value="RNA_pol_sigma-70_dom"/>
</dbReference>
<name>A0A413IF62_9BACT</name>
<dbReference type="InterPro" id="IPR007627">
    <property type="entry name" value="RNA_pol_sigma70_r2"/>
</dbReference>
<evidence type="ECO:0000313" key="6">
    <source>
        <dbReference type="EMBL" id="RGU53669.1"/>
    </source>
</evidence>
<dbReference type="SUPFAM" id="SSF88659">
    <property type="entry name" value="Sigma3 and sigma4 domains of RNA polymerase sigma factors"/>
    <property type="match status" value="1"/>
</dbReference>
<dbReference type="CDD" id="cd06171">
    <property type="entry name" value="Sigma70_r4"/>
    <property type="match status" value="1"/>
</dbReference>
<protein>
    <submittedName>
        <fullName evidence="8">Sigma-70 family RNA polymerase sigma factor</fullName>
    </submittedName>
</protein>
<dbReference type="EMBL" id="QRYC01000043">
    <property type="protein sequence ID" value="RGU53669.1"/>
    <property type="molecule type" value="Genomic_DNA"/>
</dbReference>
<dbReference type="AlphaFoldDB" id="A0A413IF62"/>
<evidence type="ECO:0000313" key="11">
    <source>
        <dbReference type="Proteomes" id="UP000284434"/>
    </source>
</evidence>
<evidence type="ECO:0000256" key="2">
    <source>
        <dbReference type="ARBA" id="ARBA00023015"/>
    </source>
</evidence>
<dbReference type="RefSeq" id="WP_013611204.1">
    <property type="nucleotide sequence ID" value="NZ_CABJFF010000006.1"/>
</dbReference>
<evidence type="ECO:0000313" key="10">
    <source>
        <dbReference type="Proteomes" id="UP000284243"/>
    </source>
</evidence>
<dbReference type="PANTHER" id="PTHR43133:SF46">
    <property type="entry name" value="RNA POLYMERASE SIGMA-70 FACTOR ECF SUBFAMILY"/>
    <property type="match status" value="1"/>
</dbReference>
<dbReference type="SUPFAM" id="SSF88946">
    <property type="entry name" value="Sigma2 domain of RNA polymerase sigma factors"/>
    <property type="match status" value="1"/>
</dbReference>
<accession>A0A413IF62</accession>
<dbReference type="GO" id="GO:0016987">
    <property type="term" value="F:sigma factor activity"/>
    <property type="evidence" value="ECO:0007669"/>
    <property type="project" value="UniProtKB-KW"/>
</dbReference>
<evidence type="ECO:0000256" key="1">
    <source>
        <dbReference type="ARBA" id="ARBA00010641"/>
    </source>
</evidence>
<dbReference type="InterPro" id="IPR013249">
    <property type="entry name" value="RNA_pol_sigma70_r4_t2"/>
</dbReference>
<keyword evidence="2" id="KW-0805">Transcription regulation</keyword>
<keyword evidence="3" id="KW-0731">Sigma factor</keyword>
<dbReference type="InterPro" id="IPR000792">
    <property type="entry name" value="Tscrpt_reg_LuxR_C"/>
</dbReference>
<dbReference type="Proteomes" id="UP000283426">
    <property type="component" value="Unassembled WGS sequence"/>
</dbReference>
<evidence type="ECO:0000256" key="3">
    <source>
        <dbReference type="ARBA" id="ARBA00023082"/>
    </source>
</evidence>
<dbReference type="GeneID" id="61274150"/>
<dbReference type="InterPro" id="IPR039425">
    <property type="entry name" value="RNA_pol_sigma-70-like"/>
</dbReference>
<dbReference type="Gene3D" id="1.10.10.10">
    <property type="entry name" value="Winged helix-like DNA-binding domain superfamily/Winged helix DNA-binding domain"/>
    <property type="match status" value="1"/>
</dbReference>
<dbReference type="NCBIfam" id="TIGR02937">
    <property type="entry name" value="sigma70-ECF"/>
    <property type="match status" value="1"/>
</dbReference>
<dbReference type="GO" id="GO:0003677">
    <property type="term" value="F:DNA binding"/>
    <property type="evidence" value="ECO:0007669"/>
    <property type="project" value="InterPro"/>
</dbReference>
<gene>
    <name evidence="7" type="ORF">DWW24_20410</name>
    <name evidence="6" type="ORF">DWW57_18295</name>
    <name evidence="8" type="ORF">DXA53_04340</name>
</gene>
<feature type="domain" description="HTH luxR-type" evidence="5">
    <location>
        <begin position="120"/>
        <end position="178"/>
    </location>
</feature>
<dbReference type="InterPro" id="IPR036388">
    <property type="entry name" value="WH-like_DNA-bd_sf"/>
</dbReference>
<dbReference type="Proteomes" id="UP000284243">
    <property type="component" value="Unassembled WGS sequence"/>
</dbReference>
<proteinExistence type="inferred from homology"/>
<dbReference type="Pfam" id="PF08281">
    <property type="entry name" value="Sigma70_r4_2"/>
    <property type="match status" value="1"/>
</dbReference>
<evidence type="ECO:0000313" key="8">
    <source>
        <dbReference type="EMBL" id="RGY09077.1"/>
    </source>
</evidence>
<dbReference type="Proteomes" id="UP000284434">
    <property type="component" value="Unassembled WGS sequence"/>
</dbReference>
<dbReference type="PANTHER" id="PTHR43133">
    <property type="entry name" value="RNA POLYMERASE ECF-TYPE SIGMA FACTO"/>
    <property type="match status" value="1"/>
</dbReference>
<dbReference type="InterPro" id="IPR013324">
    <property type="entry name" value="RNA_pol_sigma_r3/r4-like"/>
</dbReference>
<comment type="caution">
    <text evidence="8">The sequence shown here is derived from an EMBL/GenBank/DDBJ whole genome shotgun (WGS) entry which is preliminary data.</text>
</comment>
<dbReference type="EMBL" id="QRYW01000062">
    <property type="protein sequence ID" value="RGV17995.1"/>
    <property type="molecule type" value="Genomic_DNA"/>
</dbReference>